<proteinExistence type="inferred from homology"/>
<keyword evidence="9 15" id="KW-0040">ANK repeat</keyword>
<keyword evidence="13" id="KW-0804">Transcription</keyword>
<dbReference type="GO" id="GO:0005516">
    <property type="term" value="F:calmodulin binding"/>
    <property type="evidence" value="ECO:0007669"/>
    <property type="project" value="UniProtKB-KW"/>
</dbReference>
<evidence type="ECO:0000259" key="17">
    <source>
        <dbReference type="PROSITE" id="PS51437"/>
    </source>
</evidence>
<dbReference type="PROSITE" id="PS51437">
    <property type="entry name" value="CG_1"/>
    <property type="match status" value="1"/>
</dbReference>
<keyword evidence="7" id="KW-0805">Transcription regulation</keyword>
<dbReference type="InterPro" id="IPR002909">
    <property type="entry name" value="IPT_dom"/>
</dbReference>
<dbReference type="SMART" id="SM01076">
    <property type="entry name" value="CG-1"/>
    <property type="match status" value="1"/>
</dbReference>
<dbReference type="PROSITE" id="PS50096">
    <property type="entry name" value="IQ"/>
    <property type="match status" value="3"/>
</dbReference>
<evidence type="ECO:0000256" key="1">
    <source>
        <dbReference type="ARBA" id="ARBA00004123"/>
    </source>
</evidence>
<evidence type="ECO:0000256" key="6">
    <source>
        <dbReference type="ARBA" id="ARBA00022860"/>
    </source>
</evidence>
<organism evidence="18">
    <name type="scientific">Eucalyptus grandis</name>
    <name type="common">Flooded gum</name>
    <dbReference type="NCBI Taxonomy" id="71139"/>
    <lineage>
        <taxon>Eukaryota</taxon>
        <taxon>Viridiplantae</taxon>
        <taxon>Streptophyta</taxon>
        <taxon>Embryophyta</taxon>
        <taxon>Tracheophyta</taxon>
        <taxon>Spermatophyta</taxon>
        <taxon>Magnoliopsida</taxon>
        <taxon>eudicotyledons</taxon>
        <taxon>Gunneridae</taxon>
        <taxon>Pentapetalae</taxon>
        <taxon>rosids</taxon>
        <taxon>malvids</taxon>
        <taxon>Myrtales</taxon>
        <taxon>Myrtaceae</taxon>
        <taxon>Myrtoideae</taxon>
        <taxon>Eucalypteae</taxon>
        <taxon>Eucalyptus</taxon>
    </lineage>
</organism>
<evidence type="ECO:0000256" key="14">
    <source>
        <dbReference type="ARBA" id="ARBA00023242"/>
    </source>
</evidence>
<dbReference type="InterPro" id="IPR014756">
    <property type="entry name" value="Ig_E-set"/>
</dbReference>
<evidence type="ECO:0000256" key="2">
    <source>
        <dbReference type="ARBA" id="ARBA00008267"/>
    </source>
</evidence>
<comment type="similarity">
    <text evidence="2">Belongs to the CAMTA family.</text>
</comment>
<feature type="region of interest" description="Disordered" evidence="16">
    <location>
        <begin position="336"/>
        <end position="364"/>
    </location>
</feature>
<keyword evidence="11" id="KW-0238">DNA-binding</keyword>
<evidence type="ECO:0000256" key="13">
    <source>
        <dbReference type="ARBA" id="ARBA00023163"/>
    </source>
</evidence>
<reference evidence="18" key="1">
    <citation type="submission" date="2013-07" db="EMBL/GenBank/DDBJ databases">
        <title>The genome of Eucalyptus grandis.</title>
        <authorList>
            <person name="Schmutz J."/>
            <person name="Hayes R."/>
            <person name="Myburg A."/>
            <person name="Tuskan G."/>
            <person name="Grattapaglia D."/>
            <person name="Rokhsar D.S."/>
        </authorList>
    </citation>
    <scope>NUCLEOTIDE SEQUENCE</scope>
    <source>
        <tissue evidence="18">Leaf extractions</tissue>
    </source>
</reference>
<dbReference type="Gene3D" id="1.20.5.190">
    <property type="match status" value="1"/>
</dbReference>
<evidence type="ECO:0000256" key="12">
    <source>
        <dbReference type="ARBA" id="ARBA00023159"/>
    </source>
</evidence>
<keyword evidence="4" id="KW-0677">Repeat</keyword>
<dbReference type="OMA" id="WAMAPLV"/>
<dbReference type="eggNOG" id="KOG0520">
    <property type="taxonomic scope" value="Eukaryota"/>
</dbReference>
<dbReference type="CDD" id="cd23767">
    <property type="entry name" value="IQCD"/>
    <property type="match status" value="1"/>
</dbReference>
<comment type="subcellular location">
    <subcellularLocation>
        <location evidence="1">Nucleus</location>
    </subcellularLocation>
</comment>
<accession>A0A059ASQ3</accession>
<evidence type="ECO:0000256" key="3">
    <source>
        <dbReference type="ARBA" id="ARBA00022553"/>
    </source>
</evidence>
<dbReference type="PANTHER" id="PTHR23335:SF0">
    <property type="entry name" value="CALMODULIN-BINDING TRANSCRIPTION ACTIVATOR 2-LIKE ISOFORM X1"/>
    <property type="match status" value="1"/>
</dbReference>
<evidence type="ECO:0000256" key="9">
    <source>
        <dbReference type="ARBA" id="ARBA00023043"/>
    </source>
</evidence>
<dbReference type="GO" id="GO:0009409">
    <property type="term" value="P:response to cold"/>
    <property type="evidence" value="ECO:0007669"/>
    <property type="project" value="UniProtKB-ARBA"/>
</dbReference>
<dbReference type="KEGG" id="egr:104419889"/>
<keyword evidence="3" id="KW-0597">Phosphoprotein</keyword>
<dbReference type="FunFam" id="1.20.5.190:FF:000003">
    <property type="entry name" value="Calmodulin-binding transcription activator 2"/>
    <property type="match status" value="1"/>
</dbReference>
<dbReference type="Gene3D" id="1.25.40.20">
    <property type="entry name" value="Ankyrin repeat-containing domain"/>
    <property type="match status" value="1"/>
</dbReference>
<dbReference type="FunFam" id="2.60.40.10:FF:000314">
    <property type="entry name" value="Calmodulin-binding transcription activator 2"/>
    <property type="match status" value="1"/>
</dbReference>
<dbReference type="SMART" id="SM00015">
    <property type="entry name" value="IQ"/>
    <property type="match status" value="3"/>
</dbReference>
<evidence type="ECO:0000256" key="15">
    <source>
        <dbReference type="PROSITE-ProRule" id="PRU00023"/>
    </source>
</evidence>
<dbReference type="PROSITE" id="PS50297">
    <property type="entry name" value="ANK_REP_REGION"/>
    <property type="match status" value="1"/>
</dbReference>
<evidence type="ECO:0000256" key="8">
    <source>
        <dbReference type="ARBA" id="ARBA00023016"/>
    </source>
</evidence>
<dbReference type="STRING" id="71139.A0A059ASQ3"/>
<dbReference type="InterPro" id="IPR027417">
    <property type="entry name" value="P-loop_NTPase"/>
</dbReference>
<feature type="domain" description="CG-1" evidence="17">
    <location>
        <begin position="15"/>
        <end position="141"/>
    </location>
</feature>
<dbReference type="CDD" id="cd00102">
    <property type="entry name" value="IPT"/>
    <property type="match status" value="1"/>
</dbReference>
<dbReference type="PANTHER" id="PTHR23335">
    <property type="entry name" value="CALMODULIN-BINDING TRANSCRIPTION ACTIVATOR CAMTA"/>
    <property type="match status" value="1"/>
</dbReference>
<evidence type="ECO:0000256" key="4">
    <source>
        <dbReference type="ARBA" id="ARBA00022737"/>
    </source>
</evidence>
<evidence type="ECO:0000256" key="11">
    <source>
        <dbReference type="ARBA" id="ARBA00023125"/>
    </source>
</evidence>
<evidence type="ECO:0000313" key="18">
    <source>
        <dbReference type="EMBL" id="KCW56957.1"/>
    </source>
</evidence>
<dbReference type="SUPFAM" id="SSF48403">
    <property type="entry name" value="Ankyrin repeat"/>
    <property type="match status" value="1"/>
</dbReference>
<keyword evidence="10" id="KW-0175">Coiled coil</keyword>
<dbReference type="GO" id="GO:0006357">
    <property type="term" value="P:regulation of transcription by RNA polymerase II"/>
    <property type="evidence" value="ECO:0000318"/>
    <property type="project" value="GO_Central"/>
</dbReference>
<dbReference type="GO" id="GO:0005634">
    <property type="term" value="C:nucleus"/>
    <property type="evidence" value="ECO:0000318"/>
    <property type="project" value="GO_Central"/>
</dbReference>
<dbReference type="Pfam" id="PF01833">
    <property type="entry name" value="TIG"/>
    <property type="match status" value="1"/>
</dbReference>
<dbReference type="PROSITE" id="PS50088">
    <property type="entry name" value="ANK_REPEAT"/>
    <property type="match status" value="1"/>
</dbReference>
<feature type="repeat" description="ANK" evidence="15">
    <location>
        <begin position="669"/>
        <end position="701"/>
    </location>
</feature>
<dbReference type="InterPro" id="IPR013783">
    <property type="entry name" value="Ig-like_fold"/>
</dbReference>
<dbReference type="InterPro" id="IPR036770">
    <property type="entry name" value="Ankyrin_rpt-contain_sf"/>
</dbReference>
<dbReference type="SUPFAM" id="SSF52540">
    <property type="entry name" value="P-loop containing nucleoside triphosphate hydrolases"/>
    <property type="match status" value="1"/>
</dbReference>
<keyword evidence="8" id="KW-0346">Stress response</keyword>
<dbReference type="Pfam" id="PF12796">
    <property type="entry name" value="Ank_2"/>
    <property type="match status" value="1"/>
</dbReference>
<dbReference type="SMART" id="SM00248">
    <property type="entry name" value="ANK"/>
    <property type="match status" value="3"/>
</dbReference>
<protein>
    <recommendedName>
        <fullName evidence="17">CG-1 domain-containing protein</fullName>
    </recommendedName>
</protein>
<evidence type="ECO:0000256" key="16">
    <source>
        <dbReference type="SAM" id="MobiDB-lite"/>
    </source>
</evidence>
<gene>
    <name evidence="18" type="ORF">EUGRSUZ_I02632</name>
</gene>
<dbReference type="InterPro" id="IPR002110">
    <property type="entry name" value="Ankyrin_rpt"/>
</dbReference>
<dbReference type="GO" id="GO:0003690">
    <property type="term" value="F:double-stranded DNA binding"/>
    <property type="evidence" value="ECO:0000318"/>
    <property type="project" value="GO_Central"/>
</dbReference>
<dbReference type="Gramene" id="KCW56957">
    <property type="protein sequence ID" value="KCW56957"/>
    <property type="gene ID" value="EUGRSUZ_I02632"/>
</dbReference>
<evidence type="ECO:0000256" key="10">
    <source>
        <dbReference type="ARBA" id="ARBA00023054"/>
    </source>
</evidence>
<feature type="compositionally biased region" description="Polar residues" evidence="16">
    <location>
        <begin position="342"/>
        <end position="360"/>
    </location>
</feature>
<dbReference type="InParanoid" id="A0A059ASQ3"/>
<keyword evidence="6" id="KW-0112">Calmodulin-binding</keyword>
<dbReference type="AlphaFoldDB" id="A0A059ASQ3"/>
<dbReference type="GO" id="GO:0003712">
    <property type="term" value="F:transcription coregulator activity"/>
    <property type="evidence" value="ECO:0000318"/>
    <property type="project" value="GO_Central"/>
</dbReference>
<name>A0A059ASQ3_EUCGR</name>
<evidence type="ECO:0000256" key="5">
    <source>
        <dbReference type="ARBA" id="ARBA00022837"/>
    </source>
</evidence>
<keyword evidence="14" id="KW-0539">Nucleus</keyword>
<dbReference type="InterPro" id="IPR005559">
    <property type="entry name" value="CG-1_dom"/>
</dbReference>
<dbReference type="OrthoDB" id="407555at2759"/>
<dbReference type="SUPFAM" id="SSF81296">
    <property type="entry name" value="E set domains"/>
    <property type="match status" value="1"/>
</dbReference>
<feature type="region of interest" description="Disordered" evidence="16">
    <location>
        <begin position="292"/>
        <end position="313"/>
    </location>
</feature>
<dbReference type="Pfam" id="PF03859">
    <property type="entry name" value="CG-1"/>
    <property type="match status" value="1"/>
</dbReference>
<dbReference type="Gene3D" id="2.60.40.10">
    <property type="entry name" value="Immunoglobulins"/>
    <property type="match status" value="1"/>
</dbReference>
<sequence length="993" mass="110113">MAECRRYLPALHSDLQQILQEAGHRWLRPTEICEILRNYQKFNLTPEPPSRPPAGSLFLFDRKALRYFRKDGHRWRKKRDGKTVKEAHEKLKAGSVDVLHCYYAHGEENENFQRRSYWMLDSQLEHIVLVHYREVKEGYKSGISHLLGDQGPQIISSQASSAGCFALANSHASTAQTSYVLRVDGVDRSEQTISSDLENVDSLGGLGASLTKSAYCSAPYDAYKFSGDPAGLPASSTYQTSSWSSGGTYNFNTRVPILAKISCRNVDPSCNQEYQVDNKFPVKQPVTDFVAQRPTESKLDPDSGVPDTTSGSRLHGVSELQDVAVTSQCQVAAENHSVAVKPQNTSTSTAHIGSSSNGGVMNNEEAGELRKLDSFGRWMDKEIGQDCDESLMASDSGNYWNALPSESDDKEVSSLSRHLQLDTDSLGPSLSQEQLFSISDYSPDWAYSGIETKVLVVGTFLGSKKLSADTKWGCMFGEIEVSAEILTDTSMRCVAPAHAPGRVPFYVTCRNRLACSEVREFEYREMPSVPSNIAPEDEVSLQSQLAKLLYLDPVVPQLDCSVEVFDKCKLKNFTSSMNMTGKFDIGRVEEASASTMSGCPYARDAAIQCLLEDKLSQWLVHKLHEGGRGPNILDTQGQGVIHLAAALGYERAMSNIIAAGVSPNFRDAHGRTALHWAAYFGREETVIALVRLGAALGVVDDPRAACPGGQTAADLASSRGHKGIAAYLAEADLTSRVSSLTVNKKIDTLVAEKAIEDAIAVVSTAAKDEERCMKDSLAAVRKSTHAAALIQAFFQTRSFQQRQLTKGNSAASQVSADLIAIGSFDKVKSLSHYEDYLHSAATKIQKKYRGWRGRKDFLKIRNRIVKVQAHVRGHQVRKQYKKVVRTVSIMEKAILRWRRKRTGLRSFQLERRVGDDHGGDEGTDDEYDFLRISRKQKFDEVERALARVKSMVRNPEARDQYMRLVQKFDNFKIINKGSCESHVDAKQCRTDGE</sequence>
<evidence type="ECO:0000256" key="7">
    <source>
        <dbReference type="ARBA" id="ARBA00023015"/>
    </source>
</evidence>
<dbReference type="EMBL" id="KK198761">
    <property type="protein sequence ID" value="KCW56957.1"/>
    <property type="molecule type" value="Genomic_DNA"/>
</dbReference>
<dbReference type="Pfam" id="PF00612">
    <property type="entry name" value="IQ"/>
    <property type="match status" value="2"/>
</dbReference>
<keyword evidence="12" id="KW-0010">Activator</keyword>
<dbReference type="InterPro" id="IPR000048">
    <property type="entry name" value="IQ_motif_EF-hand-BS"/>
</dbReference>
<keyword evidence="5" id="KW-0106">Calcium</keyword>